<gene>
    <name evidence="3" type="ORF">sscle_13g096650</name>
</gene>
<keyword evidence="2" id="KW-1133">Transmembrane helix</keyword>
<evidence type="ECO:0000313" key="4">
    <source>
        <dbReference type="Proteomes" id="UP000177798"/>
    </source>
</evidence>
<keyword evidence="2" id="KW-0812">Transmembrane</keyword>
<feature type="compositionally biased region" description="Basic and acidic residues" evidence="1">
    <location>
        <begin position="105"/>
        <end position="120"/>
    </location>
</feature>
<evidence type="ECO:0000313" key="3">
    <source>
        <dbReference type="EMBL" id="APA14895.1"/>
    </source>
</evidence>
<proteinExistence type="predicted"/>
<organism evidence="3 4">
    <name type="scientific">Sclerotinia sclerotiorum (strain ATCC 18683 / 1980 / Ss-1)</name>
    <name type="common">White mold</name>
    <name type="synonym">Whetzelinia sclerotiorum</name>
    <dbReference type="NCBI Taxonomy" id="665079"/>
    <lineage>
        <taxon>Eukaryota</taxon>
        <taxon>Fungi</taxon>
        <taxon>Dikarya</taxon>
        <taxon>Ascomycota</taxon>
        <taxon>Pezizomycotina</taxon>
        <taxon>Leotiomycetes</taxon>
        <taxon>Helotiales</taxon>
        <taxon>Sclerotiniaceae</taxon>
        <taxon>Sclerotinia</taxon>
    </lineage>
</organism>
<reference evidence="4" key="1">
    <citation type="journal article" date="2017" name="Genome Biol. Evol.">
        <title>The complete genome sequence of the phytopathogenic fungus Sclerotinia sclerotiorum reveals insights into the genome architecture of broad host range pathogens.</title>
        <authorList>
            <person name="Derbyshire M."/>
            <person name="Denton-Giles M."/>
            <person name="Hegedus D."/>
            <person name="Seifbarghy S."/>
            <person name="Rollins J."/>
            <person name="van Kan J."/>
            <person name="Seidl M.F."/>
            <person name="Faino L."/>
            <person name="Mbengue M."/>
            <person name="Navaud O."/>
            <person name="Raffaele S."/>
            <person name="Hammond-Kosack K."/>
            <person name="Heard S."/>
            <person name="Oliver R."/>
        </authorList>
    </citation>
    <scope>NUCLEOTIDE SEQUENCE [LARGE SCALE GENOMIC DNA]</scope>
    <source>
        <strain evidence="4">ATCC 18683 / 1980 / Ss-1</strain>
    </source>
</reference>
<dbReference type="AlphaFoldDB" id="A0A1D9QIX3"/>
<name>A0A1D9QIX3_SCLS1</name>
<dbReference type="OrthoDB" id="5309803at2759"/>
<accession>A0A1D9QIX3</accession>
<feature type="region of interest" description="Disordered" evidence="1">
    <location>
        <begin position="58"/>
        <end position="86"/>
    </location>
</feature>
<dbReference type="EMBL" id="CP017826">
    <property type="protein sequence ID" value="APA14895.1"/>
    <property type="molecule type" value="Genomic_DNA"/>
</dbReference>
<keyword evidence="2" id="KW-0472">Membrane</keyword>
<feature type="transmembrane region" description="Helical" evidence="2">
    <location>
        <begin position="12"/>
        <end position="35"/>
    </location>
</feature>
<evidence type="ECO:0000256" key="2">
    <source>
        <dbReference type="SAM" id="Phobius"/>
    </source>
</evidence>
<sequence length="126" mass="14265">MSWFSILPESLAFVEVWAMNTFFLLGMICIGPWLLLLVYDVGFYIFRLITYEIPYVGGRARNRPRPRAPSLNERPNGQGRPRILTMPSANGTVNVAEMIEETAEGMKKRMEQAGQPRKDSGAIIDD</sequence>
<protein>
    <submittedName>
        <fullName evidence="3">Uncharacterized protein</fullName>
    </submittedName>
</protein>
<evidence type="ECO:0000256" key="1">
    <source>
        <dbReference type="SAM" id="MobiDB-lite"/>
    </source>
</evidence>
<dbReference type="Proteomes" id="UP000177798">
    <property type="component" value="Chromosome 13"/>
</dbReference>
<dbReference type="VEuPathDB" id="FungiDB:sscle_13g096650"/>
<feature type="region of interest" description="Disordered" evidence="1">
    <location>
        <begin position="105"/>
        <end position="126"/>
    </location>
</feature>